<dbReference type="AlphaFoldDB" id="A0ABD3LZY0"/>
<sequence>MPAKTNKEEYVVYASKTILRGDKITCDYMVALDNTAVGSKNVSTTTFKCTCGESNCYGVLVC</sequence>
<evidence type="ECO:0000313" key="4">
    <source>
        <dbReference type="EMBL" id="KAL3757309.1"/>
    </source>
</evidence>
<evidence type="ECO:0000259" key="3">
    <source>
        <dbReference type="PROSITE" id="PS50868"/>
    </source>
</evidence>
<dbReference type="GO" id="GO:0032259">
    <property type="term" value="P:methylation"/>
    <property type="evidence" value="ECO:0007669"/>
    <property type="project" value="UniProtKB-KW"/>
</dbReference>
<evidence type="ECO:0000313" key="5">
    <source>
        <dbReference type="Proteomes" id="UP001530293"/>
    </source>
</evidence>
<keyword evidence="2" id="KW-0808">Transferase</keyword>
<evidence type="ECO:0000256" key="2">
    <source>
        <dbReference type="ARBA" id="ARBA00022679"/>
    </source>
</evidence>
<comment type="caution">
    <text evidence="4">The sequence shown here is derived from an EMBL/GenBank/DDBJ whole genome shotgun (WGS) entry which is preliminary data.</text>
</comment>
<keyword evidence="5" id="KW-1185">Reference proteome</keyword>
<dbReference type="EMBL" id="JALLBG020000268">
    <property type="protein sequence ID" value="KAL3757309.1"/>
    <property type="molecule type" value="Genomic_DNA"/>
</dbReference>
<dbReference type="PROSITE" id="PS50868">
    <property type="entry name" value="POST_SET"/>
    <property type="match status" value="1"/>
</dbReference>
<dbReference type="GO" id="GO:0008168">
    <property type="term" value="F:methyltransferase activity"/>
    <property type="evidence" value="ECO:0007669"/>
    <property type="project" value="UniProtKB-KW"/>
</dbReference>
<keyword evidence="1" id="KW-0489">Methyltransferase</keyword>
<dbReference type="InterPro" id="IPR046341">
    <property type="entry name" value="SET_dom_sf"/>
</dbReference>
<proteinExistence type="predicted"/>
<feature type="domain" description="Post-SET" evidence="3">
    <location>
        <begin position="45"/>
        <end position="61"/>
    </location>
</feature>
<dbReference type="Gene3D" id="2.170.270.10">
    <property type="entry name" value="SET domain"/>
    <property type="match status" value="1"/>
</dbReference>
<dbReference type="Proteomes" id="UP001530293">
    <property type="component" value="Unassembled WGS sequence"/>
</dbReference>
<organism evidence="4 5">
    <name type="scientific">Discostella pseudostelligera</name>
    <dbReference type="NCBI Taxonomy" id="259834"/>
    <lineage>
        <taxon>Eukaryota</taxon>
        <taxon>Sar</taxon>
        <taxon>Stramenopiles</taxon>
        <taxon>Ochrophyta</taxon>
        <taxon>Bacillariophyta</taxon>
        <taxon>Coscinodiscophyceae</taxon>
        <taxon>Thalassiosirophycidae</taxon>
        <taxon>Stephanodiscales</taxon>
        <taxon>Stephanodiscaceae</taxon>
        <taxon>Discostella</taxon>
    </lineage>
</organism>
<gene>
    <name evidence="4" type="ORF">ACHAWU_008470</name>
</gene>
<protein>
    <recommendedName>
        <fullName evidence="3">Post-SET domain-containing protein</fullName>
    </recommendedName>
</protein>
<name>A0ABD3LZY0_9STRA</name>
<evidence type="ECO:0000256" key="1">
    <source>
        <dbReference type="ARBA" id="ARBA00022603"/>
    </source>
</evidence>
<dbReference type="SUPFAM" id="SSF82199">
    <property type="entry name" value="SET domain"/>
    <property type="match status" value="1"/>
</dbReference>
<reference evidence="4 5" key="1">
    <citation type="submission" date="2024-10" db="EMBL/GenBank/DDBJ databases">
        <title>Updated reference genomes for cyclostephanoid diatoms.</title>
        <authorList>
            <person name="Roberts W.R."/>
            <person name="Alverson A.J."/>
        </authorList>
    </citation>
    <scope>NUCLEOTIDE SEQUENCE [LARGE SCALE GENOMIC DNA]</scope>
    <source>
        <strain evidence="4 5">AJA232-27</strain>
    </source>
</reference>
<dbReference type="InterPro" id="IPR003616">
    <property type="entry name" value="Post-SET_dom"/>
</dbReference>
<accession>A0ABD3LZY0</accession>